<evidence type="ECO:0000256" key="2">
    <source>
        <dbReference type="SAM" id="MobiDB-lite"/>
    </source>
</evidence>
<evidence type="ECO:0000313" key="3">
    <source>
        <dbReference type="EMBL" id="KAK3383102.1"/>
    </source>
</evidence>
<feature type="compositionally biased region" description="Basic and acidic residues" evidence="2">
    <location>
        <begin position="116"/>
        <end position="131"/>
    </location>
</feature>
<feature type="region of interest" description="Disordered" evidence="2">
    <location>
        <begin position="1"/>
        <end position="38"/>
    </location>
</feature>
<reference evidence="3" key="2">
    <citation type="submission" date="2023-06" db="EMBL/GenBank/DDBJ databases">
        <authorList>
            <consortium name="Lawrence Berkeley National Laboratory"/>
            <person name="Haridas S."/>
            <person name="Hensen N."/>
            <person name="Bonometti L."/>
            <person name="Westerberg I."/>
            <person name="Brannstrom I.O."/>
            <person name="Guillou S."/>
            <person name="Cros-Aarteil S."/>
            <person name="Calhoun S."/>
            <person name="Kuo A."/>
            <person name="Mondo S."/>
            <person name="Pangilinan J."/>
            <person name="Riley R."/>
            <person name="Labutti K."/>
            <person name="Andreopoulos B."/>
            <person name="Lipzen A."/>
            <person name="Chen C."/>
            <person name="Yanf M."/>
            <person name="Daum C."/>
            <person name="Ng V."/>
            <person name="Clum A."/>
            <person name="Steindorff A."/>
            <person name="Ohm R."/>
            <person name="Martin F."/>
            <person name="Silar P."/>
            <person name="Natvig D."/>
            <person name="Lalanne C."/>
            <person name="Gautier V."/>
            <person name="Ament-Velasquez S.L."/>
            <person name="Kruys A."/>
            <person name="Hutchinson M.I."/>
            <person name="Powell A.J."/>
            <person name="Barry K."/>
            <person name="Miller A.N."/>
            <person name="Grigoriev I.V."/>
            <person name="Debuchy R."/>
            <person name="Gladieux P."/>
            <person name="Thoren M.H."/>
            <person name="Johannesson H."/>
        </authorList>
    </citation>
    <scope>NUCLEOTIDE SEQUENCE</scope>
    <source>
        <strain evidence="3">CBS 958.72</strain>
    </source>
</reference>
<dbReference type="AlphaFoldDB" id="A0AAE0NK86"/>
<feature type="region of interest" description="Disordered" evidence="2">
    <location>
        <begin position="102"/>
        <end position="131"/>
    </location>
</feature>
<evidence type="ECO:0000313" key="4">
    <source>
        <dbReference type="Proteomes" id="UP001287356"/>
    </source>
</evidence>
<comment type="caution">
    <text evidence="3">The sequence shown here is derived from an EMBL/GenBank/DDBJ whole genome shotgun (WGS) entry which is preliminary data.</text>
</comment>
<name>A0AAE0NK86_9PEZI</name>
<protein>
    <submittedName>
        <fullName evidence="3">Uncharacterized protein</fullName>
    </submittedName>
</protein>
<dbReference type="Proteomes" id="UP001287356">
    <property type="component" value="Unassembled WGS sequence"/>
</dbReference>
<proteinExistence type="predicted"/>
<gene>
    <name evidence="3" type="ORF">B0T24DRAFT_587790</name>
</gene>
<reference evidence="3" key="1">
    <citation type="journal article" date="2023" name="Mol. Phylogenet. Evol.">
        <title>Genome-scale phylogeny and comparative genomics of the fungal order Sordariales.</title>
        <authorList>
            <person name="Hensen N."/>
            <person name="Bonometti L."/>
            <person name="Westerberg I."/>
            <person name="Brannstrom I.O."/>
            <person name="Guillou S."/>
            <person name="Cros-Aarteil S."/>
            <person name="Calhoun S."/>
            <person name="Haridas S."/>
            <person name="Kuo A."/>
            <person name="Mondo S."/>
            <person name="Pangilinan J."/>
            <person name="Riley R."/>
            <person name="LaButti K."/>
            <person name="Andreopoulos B."/>
            <person name="Lipzen A."/>
            <person name="Chen C."/>
            <person name="Yan M."/>
            <person name="Daum C."/>
            <person name="Ng V."/>
            <person name="Clum A."/>
            <person name="Steindorff A."/>
            <person name="Ohm R.A."/>
            <person name="Martin F."/>
            <person name="Silar P."/>
            <person name="Natvig D.O."/>
            <person name="Lalanne C."/>
            <person name="Gautier V."/>
            <person name="Ament-Velasquez S.L."/>
            <person name="Kruys A."/>
            <person name="Hutchinson M.I."/>
            <person name="Powell A.J."/>
            <person name="Barry K."/>
            <person name="Miller A.N."/>
            <person name="Grigoriev I.V."/>
            <person name="Debuchy R."/>
            <person name="Gladieux P."/>
            <person name="Hiltunen Thoren M."/>
            <person name="Johannesson H."/>
        </authorList>
    </citation>
    <scope>NUCLEOTIDE SEQUENCE</scope>
    <source>
        <strain evidence="3">CBS 958.72</strain>
    </source>
</reference>
<feature type="compositionally biased region" description="Low complexity" evidence="2">
    <location>
        <begin position="19"/>
        <end position="35"/>
    </location>
</feature>
<keyword evidence="4" id="KW-1185">Reference proteome</keyword>
<accession>A0AAE0NK86</accession>
<sequence length="131" mass="13290">MASGTNSTAARDAAGNGDSQPPLSSPSSPSWSAPSALVGDHLAQTLKDLASGERGWDQFEPTPALQMLISIGEQTAAALEANLTNLESKLDELLASFDVPDGDAATAAAGDSPSAEQEKKHQDGGGSKKAE</sequence>
<feature type="coiled-coil region" evidence="1">
    <location>
        <begin position="69"/>
        <end position="96"/>
    </location>
</feature>
<feature type="compositionally biased region" description="Low complexity" evidence="2">
    <location>
        <begin position="102"/>
        <end position="115"/>
    </location>
</feature>
<organism evidence="3 4">
    <name type="scientific">Lasiosphaeria ovina</name>
    <dbReference type="NCBI Taxonomy" id="92902"/>
    <lineage>
        <taxon>Eukaryota</taxon>
        <taxon>Fungi</taxon>
        <taxon>Dikarya</taxon>
        <taxon>Ascomycota</taxon>
        <taxon>Pezizomycotina</taxon>
        <taxon>Sordariomycetes</taxon>
        <taxon>Sordariomycetidae</taxon>
        <taxon>Sordariales</taxon>
        <taxon>Lasiosphaeriaceae</taxon>
        <taxon>Lasiosphaeria</taxon>
    </lineage>
</organism>
<dbReference type="EMBL" id="JAULSN010000001">
    <property type="protein sequence ID" value="KAK3383102.1"/>
    <property type="molecule type" value="Genomic_DNA"/>
</dbReference>
<keyword evidence="1" id="KW-0175">Coiled coil</keyword>
<evidence type="ECO:0000256" key="1">
    <source>
        <dbReference type="SAM" id="Coils"/>
    </source>
</evidence>